<name>A0AAN8IBC3_9EURO</name>
<gene>
    <name evidence="1" type="ORF">OHC33_002344</name>
</gene>
<reference evidence="1 2" key="1">
    <citation type="submission" date="2022-12" db="EMBL/GenBank/DDBJ databases">
        <title>Genomic features and morphological characterization of a novel Knufia sp. strain isolated from spacecraft assembly facility.</title>
        <authorList>
            <person name="Teixeira M."/>
            <person name="Chander A.M."/>
            <person name="Stajich J.E."/>
            <person name="Venkateswaran K."/>
        </authorList>
    </citation>
    <scope>NUCLEOTIDE SEQUENCE [LARGE SCALE GENOMIC DNA]</scope>
    <source>
        <strain evidence="1 2">FJI-L2-BK-P2</strain>
    </source>
</reference>
<dbReference type="Proteomes" id="UP001316803">
    <property type="component" value="Unassembled WGS sequence"/>
</dbReference>
<evidence type="ECO:0000313" key="1">
    <source>
        <dbReference type="EMBL" id="KAK5956855.1"/>
    </source>
</evidence>
<dbReference type="EMBL" id="JAKLMC020000004">
    <property type="protein sequence ID" value="KAK5956855.1"/>
    <property type="molecule type" value="Genomic_DNA"/>
</dbReference>
<sequence>MAPSLWPKTRQTSEFAAINASFAFAHRRFVHDRPDAVPLNSKGYPSAARKIKDLIKNDLRPSLNNAFPRCQNMSTPVPNNGSPLFSRPDTTSTVLGREKQDFRQKWWDCSIDTLAEMIVAECPFIVKVTPSKINYTGSRLDICYGLFIDYLDSNSTKQSCFTPIIADYGPTPRQKNFCYQIVEDGWLHTCWDKQNAVTVKQFIDRLSGLVVVDSRPVKTYDHGGSYASCDWLPLSTIYSAVEITRKDRWVDPKVRIQTDDGQAQIEFVFKLRGMKAWTTLRGVMQEIVTTTPRMTGDGLHTRTAVVEDIMKLYDQDLVQVHAPEPVLRTAQADVRRNFIGGVEVVDLPTDNRDETAPTAASGPDTVVVKAEIVDDSGSVDASALFEAVDNDAEAFRYFVNQRHCFRPFTDRDTRINRQYNQKFTQTELKYFNDNPKPCAGYADVNQWDKPCPHGQSDSILTLDTASLRHKQLTKGVIEKVTVAYANRCSKCYALDGFCKYYFLRNRQIDGRAACAKSPYCVAPPALLTDQGGVRCVHHFMEKVADEARRSRNSRTIAMTNDEKKKVRDKVVGKPSPDGRALIDGNPDDERFVDTEYQYNPVDEAEILTQVAVLDGRRNILVHWKATSANVQMSRSLPRNALSQAEEDELRQYLETHIKPHHTMIEWSVNYCDWDHLRPFCDTLPPRDQTVRLCMAYKTFLTGYCCRLDALYPIYFPDMRDMAELYKKKVREETAIRESYRGYCVKLEGDDEKRRPAMKRKRE</sequence>
<comment type="caution">
    <text evidence="1">The sequence shown here is derived from an EMBL/GenBank/DDBJ whole genome shotgun (WGS) entry which is preliminary data.</text>
</comment>
<evidence type="ECO:0000313" key="2">
    <source>
        <dbReference type="Proteomes" id="UP001316803"/>
    </source>
</evidence>
<keyword evidence="2" id="KW-1185">Reference proteome</keyword>
<proteinExistence type="predicted"/>
<accession>A0AAN8IBC3</accession>
<organism evidence="1 2">
    <name type="scientific">Knufia fluminis</name>
    <dbReference type="NCBI Taxonomy" id="191047"/>
    <lineage>
        <taxon>Eukaryota</taxon>
        <taxon>Fungi</taxon>
        <taxon>Dikarya</taxon>
        <taxon>Ascomycota</taxon>
        <taxon>Pezizomycotina</taxon>
        <taxon>Eurotiomycetes</taxon>
        <taxon>Chaetothyriomycetidae</taxon>
        <taxon>Chaetothyriales</taxon>
        <taxon>Trichomeriaceae</taxon>
        <taxon>Knufia</taxon>
    </lineage>
</organism>
<protein>
    <submittedName>
        <fullName evidence="1">Uncharacterized protein</fullName>
    </submittedName>
</protein>
<dbReference type="AlphaFoldDB" id="A0AAN8IBC3"/>